<reference evidence="19 20" key="1">
    <citation type="journal article" date="2019" name="Emerg. Microbes Infect.">
        <title>Comprehensive subspecies identification of 175 nontuberculous mycobacteria species based on 7547 genomic profiles.</title>
        <authorList>
            <person name="Matsumoto Y."/>
            <person name="Kinjo T."/>
            <person name="Motooka D."/>
            <person name="Nabeya D."/>
            <person name="Jung N."/>
            <person name="Uechi K."/>
            <person name="Horii T."/>
            <person name="Iida T."/>
            <person name="Fujita J."/>
            <person name="Nakamura S."/>
        </authorList>
    </citation>
    <scope>NUCLEOTIDE SEQUENCE [LARGE SCALE GENOMIC DNA]</scope>
    <source>
        <strain evidence="19 20">JCM 13574</strain>
    </source>
</reference>
<evidence type="ECO:0000313" key="19">
    <source>
        <dbReference type="EMBL" id="BBZ30778.1"/>
    </source>
</evidence>
<dbReference type="PANTHER" id="PTHR46696:SF1">
    <property type="entry name" value="CYTOCHROME P450 YJIB-RELATED"/>
    <property type="match status" value="1"/>
</dbReference>
<evidence type="ECO:0000256" key="16">
    <source>
        <dbReference type="ARBA" id="ARBA00082981"/>
    </source>
</evidence>
<keyword evidence="12" id="KW-0753">Steroid metabolism</keyword>
<dbReference type="InterPro" id="IPR001128">
    <property type="entry name" value="Cyt_P450"/>
</dbReference>
<gene>
    <name evidence="19" type="ORF">MMAD_50730</name>
</gene>
<dbReference type="CDD" id="cd20625">
    <property type="entry name" value="CYP164-like"/>
    <property type="match status" value="1"/>
</dbReference>
<keyword evidence="10" id="KW-0443">Lipid metabolism</keyword>
<dbReference type="PRINTS" id="PR00359">
    <property type="entry name" value="BP450"/>
</dbReference>
<evidence type="ECO:0000256" key="11">
    <source>
        <dbReference type="ARBA" id="ARBA00023166"/>
    </source>
</evidence>
<dbReference type="Gene3D" id="1.10.630.10">
    <property type="entry name" value="Cytochrome P450"/>
    <property type="match status" value="1"/>
</dbReference>
<evidence type="ECO:0000256" key="7">
    <source>
        <dbReference type="ARBA" id="ARBA00023002"/>
    </source>
</evidence>
<evidence type="ECO:0000256" key="10">
    <source>
        <dbReference type="ARBA" id="ARBA00023098"/>
    </source>
</evidence>
<dbReference type="GO" id="GO:0008203">
    <property type="term" value="P:cholesterol metabolic process"/>
    <property type="evidence" value="ECO:0007669"/>
    <property type="project" value="UniProtKB-KW"/>
</dbReference>
<name>A0A7I7XNF6_9MYCO</name>
<evidence type="ECO:0000256" key="18">
    <source>
        <dbReference type="RuleBase" id="RU000461"/>
    </source>
</evidence>
<dbReference type="RefSeq" id="WP_163742443.1">
    <property type="nucleotide sequence ID" value="NZ_AP022610.1"/>
</dbReference>
<keyword evidence="4 18" id="KW-0349">Heme</keyword>
<keyword evidence="5 18" id="KW-0479">Metal-binding</keyword>
<dbReference type="GO" id="GO:0004497">
    <property type="term" value="F:monooxygenase activity"/>
    <property type="evidence" value="ECO:0007669"/>
    <property type="project" value="UniProtKB-KW"/>
</dbReference>
<evidence type="ECO:0000256" key="1">
    <source>
        <dbReference type="ARBA" id="ARBA00001971"/>
    </source>
</evidence>
<dbReference type="PANTHER" id="PTHR46696">
    <property type="entry name" value="P450, PUTATIVE (EUROFUNG)-RELATED"/>
    <property type="match status" value="1"/>
</dbReference>
<evidence type="ECO:0000313" key="20">
    <source>
        <dbReference type="Proteomes" id="UP000466517"/>
    </source>
</evidence>
<keyword evidence="3" id="KW-0153">Cholesterol metabolism</keyword>
<dbReference type="PROSITE" id="PS00086">
    <property type="entry name" value="CYTOCHROME_P450"/>
    <property type="match status" value="1"/>
</dbReference>
<evidence type="ECO:0000256" key="13">
    <source>
        <dbReference type="ARBA" id="ARBA00049645"/>
    </source>
</evidence>
<dbReference type="GO" id="GO:0016042">
    <property type="term" value="P:lipid catabolic process"/>
    <property type="evidence" value="ECO:0007669"/>
    <property type="project" value="UniProtKB-KW"/>
</dbReference>
<evidence type="ECO:0000256" key="2">
    <source>
        <dbReference type="ARBA" id="ARBA00010617"/>
    </source>
</evidence>
<accession>A0A7I7XNF6</accession>
<evidence type="ECO:0000256" key="6">
    <source>
        <dbReference type="ARBA" id="ARBA00022963"/>
    </source>
</evidence>
<dbReference type="SUPFAM" id="SSF48264">
    <property type="entry name" value="Cytochrome P450"/>
    <property type="match status" value="1"/>
</dbReference>
<dbReference type="GO" id="GO:0020037">
    <property type="term" value="F:heme binding"/>
    <property type="evidence" value="ECO:0007669"/>
    <property type="project" value="InterPro"/>
</dbReference>
<comment type="cofactor">
    <cofactor evidence="1">
        <name>heme</name>
        <dbReference type="ChEBI" id="CHEBI:30413"/>
    </cofactor>
</comment>
<evidence type="ECO:0000256" key="4">
    <source>
        <dbReference type="ARBA" id="ARBA00022617"/>
    </source>
</evidence>
<keyword evidence="8 18" id="KW-0408">Iron</keyword>
<proteinExistence type="inferred from homology"/>
<organism evidence="19 20">
    <name type="scientific">Mycolicibacterium madagascariense</name>
    <dbReference type="NCBI Taxonomy" id="212765"/>
    <lineage>
        <taxon>Bacteria</taxon>
        <taxon>Bacillati</taxon>
        <taxon>Actinomycetota</taxon>
        <taxon>Actinomycetes</taxon>
        <taxon>Mycobacteriales</taxon>
        <taxon>Mycobacteriaceae</taxon>
        <taxon>Mycolicibacterium</taxon>
    </lineage>
</organism>
<evidence type="ECO:0000256" key="17">
    <source>
        <dbReference type="ARBA" id="ARBA00083909"/>
    </source>
</evidence>
<comment type="pathway">
    <text evidence="13">Steroid metabolism; cholesterol degradation.</text>
</comment>
<evidence type="ECO:0000256" key="5">
    <source>
        <dbReference type="ARBA" id="ARBA00022723"/>
    </source>
</evidence>
<dbReference type="InterPro" id="IPR002397">
    <property type="entry name" value="Cyt_P450_B"/>
</dbReference>
<keyword evidence="11" id="KW-1207">Sterol metabolism</keyword>
<dbReference type="GO" id="GO:0016705">
    <property type="term" value="F:oxidoreductase activity, acting on paired donors, with incorporation or reduction of molecular oxygen"/>
    <property type="evidence" value="ECO:0007669"/>
    <property type="project" value="InterPro"/>
</dbReference>
<evidence type="ECO:0000256" key="3">
    <source>
        <dbReference type="ARBA" id="ARBA00022548"/>
    </source>
</evidence>
<keyword evidence="6" id="KW-0442">Lipid degradation</keyword>
<dbReference type="Pfam" id="PF00067">
    <property type="entry name" value="p450"/>
    <property type="match status" value="1"/>
</dbReference>
<dbReference type="InterPro" id="IPR036396">
    <property type="entry name" value="Cyt_P450_sf"/>
</dbReference>
<dbReference type="GO" id="GO:0005506">
    <property type="term" value="F:iron ion binding"/>
    <property type="evidence" value="ECO:0007669"/>
    <property type="project" value="InterPro"/>
</dbReference>
<evidence type="ECO:0000256" key="14">
    <source>
        <dbReference type="ARBA" id="ARBA00070775"/>
    </source>
</evidence>
<comment type="similarity">
    <text evidence="2 18">Belongs to the cytochrome P450 family.</text>
</comment>
<dbReference type="Proteomes" id="UP000466517">
    <property type="component" value="Chromosome"/>
</dbReference>
<dbReference type="EMBL" id="AP022610">
    <property type="protein sequence ID" value="BBZ30778.1"/>
    <property type="molecule type" value="Genomic_DNA"/>
</dbReference>
<protein>
    <recommendedName>
        <fullName evidence="14">Steroid C26-monooxygenase</fullName>
    </recommendedName>
    <alternativeName>
        <fullName evidence="15">Cholest-4-en-3-one C26-monooxygenase</fullName>
    </alternativeName>
    <alternativeName>
        <fullName evidence="17">Cholesterol C26-monooxygenase</fullName>
    </alternativeName>
    <alternativeName>
        <fullName evidence="16">Steroid C27-monooxygenase</fullName>
    </alternativeName>
</protein>
<evidence type="ECO:0000256" key="8">
    <source>
        <dbReference type="ARBA" id="ARBA00023004"/>
    </source>
</evidence>
<keyword evidence="20" id="KW-1185">Reference proteome</keyword>
<sequence length="414" mass="44853">MTQTVDPQALLVQLLDPANRANPYPVYREVLARGPLPLPKNNLVVFSSFADCGDVLRHPESASDRLKSTVAQREIAKGATPRPLGQPGFLFLDPPDHTRLRKLAQQAFAPKVVRSLEPDVEGMVAGLLDAVADADGFDAVADLAHPLPVAVICRMLGVPLADEPEFSRASALLAQGLDPFSTITGALPEDFAARLEAGRWLRGYLADLIAERRAAPREDLISALIAAEEDGDQLTTDEFVATCNLLLIAGHETTVNLIANAMLAMLRHPRYWAELAADPQRASSIVEETLRWDPPVQLAGRIAAEDMTIGETPVPKGDTMMLLFAAAQRDPAAFERPDVFDPDREGLRHLAFGHGVHFCLGAPLARLEARIALSAVTARFPTARLAAEPTYRPNVTLRGLATLPISPASRRKRP</sequence>
<dbReference type="InterPro" id="IPR017972">
    <property type="entry name" value="Cyt_P450_CS"/>
</dbReference>
<dbReference type="KEGG" id="mmag:MMAD_50730"/>
<dbReference type="AlphaFoldDB" id="A0A7I7XNF6"/>
<evidence type="ECO:0000256" key="15">
    <source>
        <dbReference type="ARBA" id="ARBA00079588"/>
    </source>
</evidence>
<dbReference type="FunFam" id="1.10.630.10:FF:000018">
    <property type="entry name" value="Cytochrome P450 monooxygenase"/>
    <property type="match status" value="1"/>
</dbReference>
<evidence type="ECO:0000256" key="12">
    <source>
        <dbReference type="ARBA" id="ARBA00023221"/>
    </source>
</evidence>
<evidence type="ECO:0000256" key="9">
    <source>
        <dbReference type="ARBA" id="ARBA00023033"/>
    </source>
</evidence>
<keyword evidence="9 18" id="KW-0503">Monooxygenase</keyword>
<keyword evidence="7 18" id="KW-0560">Oxidoreductase</keyword>
<dbReference type="PRINTS" id="PR00385">
    <property type="entry name" value="P450"/>
</dbReference>